<dbReference type="PANTHER" id="PTHR47036:SF1">
    <property type="entry name" value="COBALT-FACTOR III C(17)-METHYLTRANSFERASE-RELATED"/>
    <property type="match status" value="1"/>
</dbReference>
<feature type="domain" description="Tetrapyrrole methylase" evidence="8">
    <location>
        <begin position="282"/>
        <end position="488"/>
    </location>
</feature>
<dbReference type="InterPro" id="IPR003043">
    <property type="entry name" value="Uropor_MeTrfase_CS"/>
</dbReference>
<dbReference type="Pfam" id="PF00590">
    <property type="entry name" value="TP_methylase"/>
    <property type="match status" value="2"/>
</dbReference>
<name>A0A4D4LKA2_STRVO</name>
<keyword evidence="3" id="KW-0169">Cobalamin biosynthesis</keyword>
<evidence type="ECO:0000256" key="3">
    <source>
        <dbReference type="ARBA" id="ARBA00022573"/>
    </source>
</evidence>
<evidence type="ECO:0000313" key="9">
    <source>
        <dbReference type="EMBL" id="GDY58858.1"/>
    </source>
</evidence>
<dbReference type="GO" id="GO:0009236">
    <property type="term" value="P:cobalamin biosynthetic process"/>
    <property type="evidence" value="ECO:0007669"/>
    <property type="project" value="UniProtKB-UniPathway"/>
</dbReference>
<protein>
    <recommendedName>
        <fullName evidence="8">Tetrapyrrole methylase domain-containing protein</fullName>
    </recommendedName>
</protein>
<keyword evidence="10" id="KW-1185">Reference proteome</keyword>
<dbReference type="InterPro" id="IPR012382">
    <property type="entry name" value="CobI/CbiL"/>
</dbReference>
<dbReference type="InterPro" id="IPR006363">
    <property type="entry name" value="Cbl_synth_CobJ/CibH_dom"/>
</dbReference>
<feature type="region of interest" description="Disordered" evidence="7">
    <location>
        <begin position="243"/>
        <end position="280"/>
    </location>
</feature>
<dbReference type="InterPro" id="IPR006364">
    <property type="entry name" value="CobI/CbiL/CobIJ_dom"/>
</dbReference>
<comment type="pathway">
    <text evidence="1">Cofactor biosynthesis; adenosylcobalamin biosynthesis.</text>
</comment>
<dbReference type="CDD" id="cd11645">
    <property type="entry name" value="Precorrin_2_C20_MT"/>
    <property type="match status" value="1"/>
</dbReference>
<dbReference type="InterPro" id="IPR035996">
    <property type="entry name" value="4pyrrol_Methylase_sf"/>
</dbReference>
<dbReference type="GO" id="GO:0030788">
    <property type="term" value="F:precorrin-2 C20-methyltransferase activity"/>
    <property type="evidence" value="ECO:0007669"/>
    <property type="project" value="InterPro"/>
</dbReference>
<proteinExistence type="inferred from homology"/>
<feature type="compositionally biased region" description="Gly residues" evidence="7">
    <location>
        <begin position="540"/>
        <end position="554"/>
    </location>
</feature>
<feature type="compositionally biased region" description="Basic and acidic residues" evidence="7">
    <location>
        <begin position="618"/>
        <end position="636"/>
    </location>
</feature>
<dbReference type="Gene3D" id="3.30.950.10">
    <property type="entry name" value="Methyltransferase, Cobalt-precorrin-4 Transmethylase, Domain 2"/>
    <property type="match status" value="2"/>
</dbReference>
<accession>A0A4D4LKA2</accession>
<sequence length="864" mass="91824">MSEQQTGRLYGVGLGPGDPSLMTVRAVEVIAAADVIAYHSARHGRSIARSIAERHLRPDHIEERLVYPVTTETTDHPGGYRGAMEEFYTDAAARLAAHLDAGRTVAVLAEGDPLFYGSYMHMHKRLADRYPTEVIPGVTSVSAAAARLGTPLVEGEEVLTVLPGTLPEEELTARLATADAAAVMKLGRTFPTVRRALERSGRLADARYVERATMSAERTAPLAEVDPESVPYFSMAVLPSRVDAPHSDRGARGDTPIGDRVDAPHDDRVDAPGGASDRPGEVVVVGLGPAGPLWLTPEARGELAAADDLVGYTTYLDRVPVRPGQLRHASDNKVEAVRAEFALDLARRGRRVAVVSSGDPGVFAMATAVLEAACEDPYREVPVRIVPGMTAAHAAAARAGAPLGHDYAVISLSDRLKPWEVIAERLRAAAAADLVLALYNPGSRSRVWQVGKARELLLEHRAPDTPVVLGRDIGGPGERVRIVRLADLDPAQVDMRTILLVGSSQTRTVRRGDGTDIVWTRAATRRRSVRKAPCVRRPGSGQGRPQPGGGFGRGFGHRDGLGGGWAADHDDREGGGAGRGEFGGGGVGAAVLGDQHLDAMAAQQLRLSLEGERAAVEDHLHPGRDRRLGGVDRADQEPLPGQMGEGGQAHPSRGEEDPLPQVRQQPRGLGQRAGRVPAVARTGDPAGAAQGEQGNMDVCGRPGRMGTDRVGERMGGVDERVHLVLAEPAGHALGAAEPADPHLPHGQPRRGDPAREGAGDAQRGVVGELLGEAARLGGAAEDEHMARRCAVHRDRVPFVVRAPVIVCAAARPWLRRRRRPRRPGGAARSWSGRGCGTAGPPGRVPPPRPRPRTPRCWARSSPIR</sequence>
<dbReference type="InterPro" id="IPR000878">
    <property type="entry name" value="4pyrrol_Mease"/>
</dbReference>
<gene>
    <name evidence="9" type="ORF">SVIO_094810</name>
</gene>
<feature type="domain" description="Tetrapyrrole methylase" evidence="8">
    <location>
        <begin position="8"/>
        <end position="223"/>
    </location>
</feature>
<feature type="compositionally biased region" description="Basic and acidic residues" evidence="7">
    <location>
        <begin position="243"/>
        <end position="270"/>
    </location>
</feature>
<evidence type="ECO:0000256" key="7">
    <source>
        <dbReference type="SAM" id="MobiDB-lite"/>
    </source>
</evidence>
<dbReference type="InterPro" id="IPR051810">
    <property type="entry name" value="Precorrin_MeTrfase"/>
</dbReference>
<feature type="region of interest" description="Disordered" evidence="7">
    <location>
        <begin position="818"/>
        <end position="864"/>
    </location>
</feature>
<dbReference type="InterPro" id="IPR014776">
    <property type="entry name" value="4pyrrole_Mease_sub2"/>
</dbReference>
<dbReference type="SUPFAM" id="SSF53790">
    <property type="entry name" value="Tetrapyrrole methylase"/>
    <property type="match status" value="2"/>
</dbReference>
<dbReference type="PANTHER" id="PTHR47036">
    <property type="entry name" value="COBALT-FACTOR III C(17)-METHYLTRANSFERASE-RELATED"/>
    <property type="match status" value="1"/>
</dbReference>
<dbReference type="InterPro" id="IPR014777">
    <property type="entry name" value="4pyrrole_Mease_sub1"/>
</dbReference>
<evidence type="ECO:0000256" key="1">
    <source>
        <dbReference type="ARBA" id="ARBA00004953"/>
    </source>
</evidence>
<comment type="similarity">
    <text evidence="2">Belongs to the precorrin methyltransferase family.</text>
</comment>
<feature type="region of interest" description="Disordered" evidence="7">
    <location>
        <begin position="734"/>
        <end position="760"/>
    </location>
</feature>
<evidence type="ECO:0000256" key="5">
    <source>
        <dbReference type="ARBA" id="ARBA00022679"/>
    </source>
</evidence>
<keyword evidence="6" id="KW-0949">S-adenosyl-L-methionine</keyword>
<dbReference type="Proteomes" id="UP000301309">
    <property type="component" value="Unassembled WGS sequence"/>
</dbReference>
<reference evidence="9 10" key="1">
    <citation type="journal article" date="2020" name="Int. J. Syst. Evol. Microbiol.">
        <title>Reclassification of Streptomyces castelarensis and Streptomyces sporoclivatus as later heterotypic synonyms of Streptomyces antimycoticus.</title>
        <authorList>
            <person name="Komaki H."/>
            <person name="Tamura T."/>
        </authorList>
    </citation>
    <scope>NUCLEOTIDE SEQUENCE [LARGE SCALE GENOMIC DNA]</scope>
    <source>
        <strain evidence="9 10">NBRC 13459</strain>
    </source>
</reference>
<dbReference type="AlphaFoldDB" id="A0A4D4LKA2"/>
<dbReference type="NCBIfam" id="TIGR01467">
    <property type="entry name" value="cobI_cbiL"/>
    <property type="match status" value="1"/>
</dbReference>
<evidence type="ECO:0000256" key="4">
    <source>
        <dbReference type="ARBA" id="ARBA00022603"/>
    </source>
</evidence>
<dbReference type="NCBIfam" id="TIGR01466">
    <property type="entry name" value="cobJ_cbiH"/>
    <property type="match status" value="1"/>
</dbReference>
<dbReference type="NCBIfam" id="NF004647">
    <property type="entry name" value="PRK05990.1"/>
    <property type="match status" value="1"/>
</dbReference>
<feature type="region of interest" description="Disordered" evidence="7">
    <location>
        <begin position="529"/>
        <end position="582"/>
    </location>
</feature>
<evidence type="ECO:0000313" key="10">
    <source>
        <dbReference type="Proteomes" id="UP000301309"/>
    </source>
</evidence>
<dbReference type="CDD" id="cd11646">
    <property type="entry name" value="Precorrin_3B_C17_MT"/>
    <property type="match status" value="1"/>
</dbReference>
<dbReference type="Gene3D" id="3.40.1010.10">
    <property type="entry name" value="Cobalt-precorrin-4 Transmethylase, Domain 1"/>
    <property type="match status" value="2"/>
</dbReference>
<dbReference type="UniPathway" id="UPA00148"/>
<evidence type="ECO:0000256" key="2">
    <source>
        <dbReference type="ARBA" id="ARBA00005879"/>
    </source>
</evidence>
<dbReference type="EMBL" id="BJHW01000002">
    <property type="protein sequence ID" value="GDY58858.1"/>
    <property type="molecule type" value="Genomic_DNA"/>
</dbReference>
<comment type="caution">
    <text evidence="9">The sequence shown here is derived from an EMBL/GenBank/DDBJ whole genome shotgun (WGS) entry which is preliminary data.</text>
</comment>
<feature type="region of interest" description="Disordered" evidence="7">
    <location>
        <begin position="618"/>
        <end position="711"/>
    </location>
</feature>
<dbReference type="PROSITE" id="PS00839">
    <property type="entry name" value="SUMT_1"/>
    <property type="match status" value="1"/>
</dbReference>
<keyword evidence="5" id="KW-0808">Transferase</keyword>
<evidence type="ECO:0000256" key="6">
    <source>
        <dbReference type="ARBA" id="ARBA00022691"/>
    </source>
</evidence>
<organism evidence="9 10">
    <name type="scientific">Streptomyces violaceusniger</name>
    <dbReference type="NCBI Taxonomy" id="68280"/>
    <lineage>
        <taxon>Bacteria</taxon>
        <taxon>Bacillati</taxon>
        <taxon>Actinomycetota</taxon>
        <taxon>Actinomycetes</taxon>
        <taxon>Kitasatosporales</taxon>
        <taxon>Streptomycetaceae</taxon>
        <taxon>Streptomyces</taxon>
        <taxon>Streptomyces violaceusniger group</taxon>
    </lineage>
</organism>
<dbReference type="AntiFam" id="ANF00116">
    <property type="entry name" value="Shadow ORF (opposite cobK)"/>
</dbReference>
<keyword evidence="4" id="KW-0489">Methyltransferase</keyword>
<dbReference type="GO" id="GO:0032259">
    <property type="term" value="P:methylation"/>
    <property type="evidence" value="ECO:0007669"/>
    <property type="project" value="UniProtKB-KW"/>
</dbReference>
<feature type="compositionally biased region" description="Basic and acidic residues" evidence="7">
    <location>
        <begin position="739"/>
        <end position="758"/>
    </location>
</feature>
<evidence type="ECO:0000259" key="8">
    <source>
        <dbReference type="Pfam" id="PF00590"/>
    </source>
</evidence>